<dbReference type="Proteomes" id="UP000266673">
    <property type="component" value="Unassembled WGS sequence"/>
</dbReference>
<dbReference type="AlphaFoldDB" id="A0A397VQB1"/>
<gene>
    <name evidence="1" type="ORF">C2G38_2167920</name>
</gene>
<keyword evidence="2" id="KW-1185">Reference proteome</keyword>
<dbReference type="EMBL" id="QKWP01000206">
    <property type="protein sequence ID" value="RIB24684.1"/>
    <property type="molecule type" value="Genomic_DNA"/>
</dbReference>
<organism evidence="1 2">
    <name type="scientific">Gigaspora rosea</name>
    <dbReference type="NCBI Taxonomy" id="44941"/>
    <lineage>
        <taxon>Eukaryota</taxon>
        <taxon>Fungi</taxon>
        <taxon>Fungi incertae sedis</taxon>
        <taxon>Mucoromycota</taxon>
        <taxon>Glomeromycotina</taxon>
        <taxon>Glomeromycetes</taxon>
        <taxon>Diversisporales</taxon>
        <taxon>Gigasporaceae</taxon>
        <taxon>Gigaspora</taxon>
    </lineage>
</organism>
<protein>
    <submittedName>
        <fullName evidence="1">Uncharacterized protein</fullName>
    </submittedName>
</protein>
<reference evidence="1 2" key="1">
    <citation type="submission" date="2018-06" db="EMBL/GenBank/DDBJ databases">
        <title>Comparative genomics reveals the genomic features of Rhizophagus irregularis, R. cerebriforme, R. diaphanum and Gigaspora rosea, and their symbiotic lifestyle signature.</title>
        <authorList>
            <person name="Morin E."/>
            <person name="San Clemente H."/>
            <person name="Chen E.C.H."/>
            <person name="De La Providencia I."/>
            <person name="Hainaut M."/>
            <person name="Kuo A."/>
            <person name="Kohler A."/>
            <person name="Murat C."/>
            <person name="Tang N."/>
            <person name="Roy S."/>
            <person name="Loubradou J."/>
            <person name="Henrissat B."/>
            <person name="Grigoriev I.V."/>
            <person name="Corradi N."/>
            <person name="Roux C."/>
            <person name="Martin F.M."/>
        </authorList>
    </citation>
    <scope>NUCLEOTIDE SEQUENCE [LARGE SCALE GENOMIC DNA]</scope>
    <source>
        <strain evidence="1 2">DAOM 194757</strain>
    </source>
</reference>
<proteinExistence type="predicted"/>
<evidence type="ECO:0000313" key="2">
    <source>
        <dbReference type="Proteomes" id="UP000266673"/>
    </source>
</evidence>
<accession>A0A397VQB1</accession>
<name>A0A397VQB1_9GLOM</name>
<comment type="caution">
    <text evidence="1">The sequence shown here is derived from an EMBL/GenBank/DDBJ whole genome shotgun (WGS) entry which is preliminary data.</text>
</comment>
<evidence type="ECO:0000313" key="1">
    <source>
        <dbReference type="EMBL" id="RIB24684.1"/>
    </source>
</evidence>
<sequence>MATSEVSDESSRKRHRLFLENTDELSSEIEDSQTTTTTAITAVTDTSSQISIVTHLSSSKNVPRNRQQSHSFSEGKPAQLEAHLSNECISCPEDISRYWREKVAERDPNYPRKSKKNCTLPNSLPQTTMTSHYASNRIPFDIIDNLFIRDMLTELNPAYSPPSRTTLSNRLFDEELAQVNKAVDNDLEKADHLILG</sequence>
<dbReference type="OrthoDB" id="2433784at2759"/>